<evidence type="ECO:0000313" key="2">
    <source>
        <dbReference type="Proteomes" id="UP000184529"/>
    </source>
</evidence>
<organism evidence="1 2">
    <name type="scientific">Desulfofundulus thermosubterraneus DSM 16057</name>
    <dbReference type="NCBI Taxonomy" id="1121432"/>
    <lineage>
        <taxon>Bacteria</taxon>
        <taxon>Bacillati</taxon>
        <taxon>Bacillota</taxon>
        <taxon>Clostridia</taxon>
        <taxon>Eubacteriales</taxon>
        <taxon>Peptococcaceae</taxon>
        <taxon>Desulfofundulus</taxon>
    </lineage>
</organism>
<sequence>MKWEEVKEIYPNQYVLIKILKSHIEDNREVVDEVAVERCIKDPREATNLLVRSKGDTLVYHTGNERIVLELRARPGFRGATI</sequence>
<dbReference type="AlphaFoldDB" id="A0A1M6GT92"/>
<reference evidence="2" key="1">
    <citation type="submission" date="2016-11" db="EMBL/GenBank/DDBJ databases">
        <authorList>
            <person name="Varghese N."/>
            <person name="Submissions S."/>
        </authorList>
    </citation>
    <scope>NUCLEOTIDE SEQUENCE [LARGE SCALE GENOMIC DNA]</scope>
    <source>
        <strain evidence="2">DSM 16057</strain>
    </source>
</reference>
<dbReference type="EMBL" id="FQZM01000020">
    <property type="protein sequence ID" value="SHJ13156.1"/>
    <property type="molecule type" value="Genomic_DNA"/>
</dbReference>
<dbReference type="RefSeq" id="WP_072869031.1">
    <property type="nucleotide sequence ID" value="NZ_FQZM01000020.1"/>
</dbReference>
<name>A0A1M6GT92_9FIRM</name>
<proteinExistence type="predicted"/>
<keyword evidence="2" id="KW-1185">Reference proteome</keyword>
<dbReference type="OrthoDB" id="5770817at2"/>
<dbReference type="STRING" id="1121432.SAMN02745219_01824"/>
<accession>A0A1M6GT92</accession>
<evidence type="ECO:0000313" key="1">
    <source>
        <dbReference type="EMBL" id="SHJ13156.1"/>
    </source>
</evidence>
<dbReference type="Proteomes" id="UP000184529">
    <property type="component" value="Unassembled WGS sequence"/>
</dbReference>
<gene>
    <name evidence="1" type="ORF">SAMN02745219_01824</name>
</gene>
<protein>
    <submittedName>
        <fullName evidence="1">Uncharacterized protein</fullName>
    </submittedName>
</protein>